<reference evidence="1 2" key="1">
    <citation type="submission" date="2018-08" db="EMBL/GenBank/DDBJ databases">
        <title>A genome reference for cultivated species of the human gut microbiota.</title>
        <authorList>
            <person name="Zou Y."/>
            <person name="Xue W."/>
            <person name="Luo G."/>
        </authorList>
    </citation>
    <scope>NUCLEOTIDE SEQUENCE [LARGE SCALE GENOMIC DNA]</scope>
    <source>
        <strain evidence="1 2">AF22-21</strain>
    </source>
</reference>
<dbReference type="EMBL" id="QRVK01000001">
    <property type="protein sequence ID" value="RGS44376.1"/>
    <property type="molecule type" value="Genomic_DNA"/>
</dbReference>
<evidence type="ECO:0000313" key="2">
    <source>
        <dbReference type="Proteomes" id="UP000283295"/>
    </source>
</evidence>
<evidence type="ECO:0000313" key="1">
    <source>
        <dbReference type="EMBL" id="RGS44376.1"/>
    </source>
</evidence>
<name>A0A412IWF2_9FIRM</name>
<accession>A0A412IWF2</accession>
<protein>
    <submittedName>
        <fullName evidence="1">Uncharacterized protein</fullName>
    </submittedName>
</protein>
<proteinExistence type="predicted"/>
<sequence length="288" mass="32638">MGFASKEQVDTISALTSQLYRYYSTAYYEGVYSGKLDKAIEHDLIPWLLELKKEVEAEGCHLDSMGVYFRNDRPVLQYGRTVVCSYDAMDNATMRKLRLPLTDVKLVRKEVEADLYQMIMDLKSGMTVEQFAEKYRGNDIYHGVPELEQHILEQISSGNSDDVTLNAIIASGKSVSVIRANLQSDLAVAKFLSQNYLVRVGYNDGKIVLGDSVIDRYAIRVRCIKSDANASFKKDPLKIKCFEVDLKFANGNRSLLTFRPSDSPFYVPQIEKVLTENAIGEEKKQRGR</sequence>
<comment type="caution">
    <text evidence="1">The sequence shown here is derived from an EMBL/GenBank/DDBJ whole genome shotgun (WGS) entry which is preliminary data.</text>
</comment>
<gene>
    <name evidence="1" type="ORF">DWX94_00880</name>
</gene>
<dbReference type="AlphaFoldDB" id="A0A412IWF2"/>
<organism evidence="1 2">
    <name type="scientific">Coprococcus eutactus</name>
    <dbReference type="NCBI Taxonomy" id="33043"/>
    <lineage>
        <taxon>Bacteria</taxon>
        <taxon>Bacillati</taxon>
        <taxon>Bacillota</taxon>
        <taxon>Clostridia</taxon>
        <taxon>Lachnospirales</taxon>
        <taxon>Lachnospiraceae</taxon>
        <taxon>Coprococcus</taxon>
    </lineage>
</organism>
<dbReference type="Proteomes" id="UP000283295">
    <property type="component" value="Unassembled WGS sequence"/>
</dbReference>